<evidence type="ECO:0000256" key="2">
    <source>
        <dbReference type="PROSITE-ProRule" id="PRU00335"/>
    </source>
</evidence>
<name>A0ABV8U8U2_9PROT</name>
<dbReference type="InterPro" id="IPR001647">
    <property type="entry name" value="HTH_TetR"/>
</dbReference>
<keyword evidence="5" id="KW-1185">Reference proteome</keyword>
<dbReference type="PROSITE" id="PS50977">
    <property type="entry name" value="HTH_TETR_2"/>
    <property type="match status" value="1"/>
</dbReference>
<feature type="domain" description="HTH tetR-type" evidence="3">
    <location>
        <begin position="17"/>
        <end position="77"/>
    </location>
</feature>
<dbReference type="Proteomes" id="UP001595776">
    <property type="component" value="Unassembled WGS sequence"/>
</dbReference>
<accession>A0ABV8U8U2</accession>
<gene>
    <name evidence="4" type="ORF">ACFO5Q_05430</name>
</gene>
<evidence type="ECO:0000313" key="4">
    <source>
        <dbReference type="EMBL" id="MFC4347280.1"/>
    </source>
</evidence>
<reference evidence="5" key="1">
    <citation type="journal article" date="2019" name="Int. J. Syst. Evol. Microbiol.">
        <title>The Global Catalogue of Microorganisms (GCM) 10K type strain sequencing project: providing services to taxonomists for standard genome sequencing and annotation.</title>
        <authorList>
            <consortium name="The Broad Institute Genomics Platform"/>
            <consortium name="The Broad Institute Genome Sequencing Center for Infectious Disease"/>
            <person name="Wu L."/>
            <person name="Ma J."/>
        </authorList>
    </citation>
    <scope>NUCLEOTIDE SEQUENCE [LARGE SCALE GENOMIC DNA]</scope>
    <source>
        <strain evidence="5">CGMCC 1.15304</strain>
    </source>
</reference>
<dbReference type="InterPro" id="IPR050109">
    <property type="entry name" value="HTH-type_TetR-like_transc_reg"/>
</dbReference>
<dbReference type="PRINTS" id="PR00455">
    <property type="entry name" value="HTHTETR"/>
</dbReference>
<evidence type="ECO:0000313" key="5">
    <source>
        <dbReference type="Proteomes" id="UP001595776"/>
    </source>
</evidence>
<dbReference type="PANTHER" id="PTHR30055">
    <property type="entry name" value="HTH-TYPE TRANSCRIPTIONAL REGULATOR RUTR"/>
    <property type="match status" value="1"/>
</dbReference>
<dbReference type="EMBL" id="JBHSCR010000003">
    <property type="protein sequence ID" value="MFC4347280.1"/>
    <property type="molecule type" value="Genomic_DNA"/>
</dbReference>
<feature type="DNA-binding region" description="H-T-H motif" evidence="2">
    <location>
        <begin position="40"/>
        <end position="59"/>
    </location>
</feature>
<dbReference type="Pfam" id="PF00440">
    <property type="entry name" value="TetR_N"/>
    <property type="match status" value="1"/>
</dbReference>
<dbReference type="PANTHER" id="PTHR30055:SF226">
    <property type="entry name" value="HTH-TYPE TRANSCRIPTIONAL REGULATOR PKSA"/>
    <property type="match status" value="1"/>
</dbReference>
<dbReference type="RefSeq" id="WP_068145231.1">
    <property type="nucleotide sequence ID" value="NZ_JBHSCR010000003.1"/>
</dbReference>
<proteinExistence type="predicted"/>
<organism evidence="4 5">
    <name type="scientific">Kordiimonas lipolytica</name>
    <dbReference type="NCBI Taxonomy" id="1662421"/>
    <lineage>
        <taxon>Bacteria</taxon>
        <taxon>Pseudomonadati</taxon>
        <taxon>Pseudomonadota</taxon>
        <taxon>Alphaproteobacteria</taxon>
        <taxon>Kordiimonadales</taxon>
        <taxon>Kordiimonadaceae</taxon>
        <taxon>Kordiimonas</taxon>
    </lineage>
</organism>
<dbReference type="Gene3D" id="1.10.357.10">
    <property type="entry name" value="Tetracycline Repressor, domain 2"/>
    <property type="match status" value="1"/>
</dbReference>
<evidence type="ECO:0000259" key="3">
    <source>
        <dbReference type="PROSITE" id="PS50977"/>
    </source>
</evidence>
<dbReference type="SUPFAM" id="SSF46689">
    <property type="entry name" value="Homeodomain-like"/>
    <property type="match status" value="1"/>
</dbReference>
<keyword evidence="1 2" id="KW-0238">DNA-binding</keyword>
<evidence type="ECO:0000256" key="1">
    <source>
        <dbReference type="ARBA" id="ARBA00023125"/>
    </source>
</evidence>
<protein>
    <submittedName>
        <fullName evidence="4">TetR/AcrR family transcriptional regulator</fullName>
    </submittedName>
</protein>
<dbReference type="InterPro" id="IPR009057">
    <property type="entry name" value="Homeodomain-like_sf"/>
</dbReference>
<sequence>MSDRQKDTQKRTRLNPEERRRQLLDAAVELFAERGIGEAKHADIAKRTGVSVATTFVYFPTREALIDAVLDDVAEKNLAIFAEVDPTGLSTAELLTALAEHATSRLDDERAFAQVWLNWSTNFAPHIREKFLECQNIVLDNLTAILDAATPGRQKGRGARDDARILLAASQMLTVMKLDGISKERRDRFTEHTIDVVLAYTGEK</sequence>
<comment type="caution">
    <text evidence="4">The sequence shown here is derived from an EMBL/GenBank/DDBJ whole genome shotgun (WGS) entry which is preliminary data.</text>
</comment>